<dbReference type="InterPro" id="IPR008538">
    <property type="entry name" value="Uma2"/>
</dbReference>
<evidence type="ECO:0000259" key="1">
    <source>
        <dbReference type="Pfam" id="PF05685"/>
    </source>
</evidence>
<dbReference type="EMBL" id="LUUH01000072">
    <property type="protein sequence ID" value="OAI01033.1"/>
    <property type="molecule type" value="Genomic_DNA"/>
</dbReference>
<gene>
    <name evidence="2" type="ORF">A1353_18735</name>
</gene>
<dbReference type="PANTHER" id="PTHR36558:SF1">
    <property type="entry name" value="RESTRICTION ENDONUCLEASE DOMAIN-CONTAINING PROTEIN-RELATED"/>
    <property type="match status" value="1"/>
</dbReference>
<feature type="domain" description="Putative restriction endonuclease" evidence="1">
    <location>
        <begin position="12"/>
        <end position="167"/>
    </location>
</feature>
<proteinExistence type="predicted"/>
<accession>A0A177M6U9</accession>
<dbReference type="CDD" id="cd06260">
    <property type="entry name" value="DUF820-like"/>
    <property type="match status" value="1"/>
</dbReference>
<dbReference type="Pfam" id="PF05685">
    <property type="entry name" value="Uma2"/>
    <property type="match status" value="1"/>
</dbReference>
<dbReference type="RefSeq" id="WP_064037685.1">
    <property type="nucleotide sequence ID" value="NZ_LUUH01000072.1"/>
</dbReference>
<dbReference type="Proteomes" id="UP000077763">
    <property type="component" value="Unassembled WGS sequence"/>
</dbReference>
<reference evidence="2 3" key="1">
    <citation type="submission" date="2016-03" db="EMBL/GenBank/DDBJ databases">
        <authorList>
            <person name="Ploux O."/>
        </authorList>
    </citation>
    <scope>NUCLEOTIDE SEQUENCE [LARGE SCALE GENOMIC DNA]</scope>
    <source>
        <strain evidence="2 3">R-45371</strain>
    </source>
</reference>
<sequence>MQTALQQHFTAEDYLTWEETQVEKHEFVAGEVFAMVGARQNHVVVSGNIFAGLKQRLRGTPCRPYVADLKLRVDAADAFFYPDVMVSCHPGDLGNQQFISNPSLVVEVLSDSTAAYDRGGKFAAYRQLVSLKEYLIVDIDARRVECFRRTADNDWLLHDYLGDVDCQLHSLGLSLPLAEIFEDIETA</sequence>
<dbReference type="Gene3D" id="3.90.1570.10">
    <property type="entry name" value="tt1808, chain A"/>
    <property type="match status" value="1"/>
</dbReference>
<dbReference type="AlphaFoldDB" id="A0A177M6U9"/>
<dbReference type="PANTHER" id="PTHR36558">
    <property type="entry name" value="GLR1098 PROTEIN"/>
    <property type="match status" value="1"/>
</dbReference>
<dbReference type="InterPro" id="IPR012296">
    <property type="entry name" value="Nuclease_put_TT1808"/>
</dbReference>
<protein>
    <recommendedName>
        <fullName evidence="1">Putative restriction endonuclease domain-containing protein</fullName>
    </recommendedName>
</protein>
<name>A0A177M6U9_METMH</name>
<dbReference type="SUPFAM" id="SSF52980">
    <property type="entry name" value="Restriction endonuclease-like"/>
    <property type="match status" value="1"/>
</dbReference>
<dbReference type="InterPro" id="IPR011335">
    <property type="entry name" value="Restrct_endonuc-II-like"/>
</dbReference>
<evidence type="ECO:0000313" key="3">
    <source>
        <dbReference type="Proteomes" id="UP000077763"/>
    </source>
</evidence>
<organism evidence="2 3">
    <name type="scientific">Methylomonas methanica</name>
    <dbReference type="NCBI Taxonomy" id="421"/>
    <lineage>
        <taxon>Bacteria</taxon>
        <taxon>Pseudomonadati</taxon>
        <taxon>Pseudomonadota</taxon>
        <taxon>Gammaproteobacteria</taxon>
        <taxon>Methylococcales</taxon>
        <taxon>Methylococcaceae</taxon>
        <taxon>Methylomonas</taxon>
    </lineage>
</organism>
<evidence type="ECO:0000313" key="2">
    <source>
        <dbReference type="EMBL" id="OAI01033.1"/>
    </source>
</evidence>
<comment type="caution">
    <text evidence="2">The sequence shown here is derived from an EMBL/GenBank/DDBJ whole genome shotgun (WGS) entry which is preliminary data.</text>
</comment>